<name>A0A938BNC0_9BACT</name>
<keyword evidence="3" id="KW-0378">Hydrolase</keyword>
<accession>A0A938BNC0</accession>
<feature type="active site" description="Nucleophile" evidence="5">
    <location>
        <position position="168"/>
    </location>
</feature>
<keyword evidence="2" id="KW-0732">Signal</keyword>
<keyword evidence="4" id="KW-0865">Zymogen</keyword>
<gene>
    <name evidence="7" type="ORF">FJZ00_07815</name>
</gene>
<dbReference type="PIRSF" id="PIRSF001227">
    <property type="entry name" value="Pen_acylase"/>
    <property type="match status" value="1"/>
</dbReference>
<dbReference type="InterPro" id="IPR029055">
    <property type="entry name" value="Ntn_hydrolases_N"/>
</dbReference>
<evidence type="ECO:0000256" key="6">
    <source>
        <dbReference type="PIRSR" id="PIRSR001227-2"/>
    </source>
</evidence>
<evidence type="ECO:0000313" key="8">
    <source>
        <dbReference type="Proteomes" id="UP000703893"/>
    </source>
</evidence>
<dbReference type="GO" id="GO:0046872">
    <property type="term" value="F:metal ion binding"/>
    <property type="evidence" value="ECO:0007669"/>
    <property type="project" value="UniProtKB-KW"/>
</dbReference>
<dbReference type="SUPFAM" id="SSF56235">
    <property type="entry name" value="N-terminal nucleophile aminohydrolases (Ntn hydrolases)"/>
    <property type="match status" value="1"/>
</dbReference>
<dbReference type="Gene3D" id="1.10.1400.10">
    <property type="match status" value="1"/>
</dbReference>
<comment type="cofactor">
    <cofactor evidence="6">
        <name>Ca(2+)</name>
        <dbReference type="ChEBI" id="CHEBI:29108"/>
    </cofactor>
    <text evidence="6">Binds 1 Ca(2+) ion per dimer.</text>
</comment>
<dbReference type="Gene3D" id="2.30.120.10">
    <property type="match status" value="1"/>
</dbReference>
<evidence type="ECO:0000256" key="2">
    <source>
        <dbReference type="ARBA" id="ARBA00022729"/>
    </source>
</evidence>
<dbReference type="InterPro" id="IPR023343">
    <property type="entry name" value="Penicillin_amidase_dom1"/>
</dbReference>
<dbReference type="PANTHER" id="PTHR34218">
    <property type="entry name" value="PEPTIDASE S45 PENICILLIN AMIDASE"/>
    <property type="match status" value="1"/>
</dbReference>
<dbReference type="AlphaFoldDB" id="A0A938BNC0"/>
<feature type="binding site" evidence="6">
    <location>
        <position position="240"/>
    </location>
    <ligand>
        <name>Ca(2+)</name>
        <dbReference type="ChEBI" id="CHEBI:29108"/>
    </ligand>
</feature>
<dbReference type="GO" id="GO:0017000">
    <property type="term" value="P:antibiotic biosynthetic process"/>
    <property type="evidence" value="ECO:0007669"/>
    <property type="project" value="InterPro"/>
</dbReference>
<keyword evidence="6" id="KW-0479">Metal-binding</keyword>
<dbReference type="PANTHER" id="PTHR34218:SF3">
    <property type="entry name" value="ACYL-HOMOSERINE LACTONE ACYLASE PVDQ"/>
    <property type="match status" value="1"/>
</dbReference>
<evidence type="ECO:0000256" key="5">
    <source>
        <dbReference type="PIRSR" id="PIRSR001227-1"/>
    </source>
</evidence>
<dbReference type="InterPro" id="IPR014395">
    <property type="entry name" value="Pen/GL7ACA/AHL_acylase"/>
</dbReference>
<evidence type="ECO:0000313" key="7">
    <source>
        <dbReference type="EMBL" id="MBM3275044.1"/>
    </source>
</evidence>
<proteinExistence type="inferred from homology"/>
<dbReference type="Gene3D" id="1.10.439.10">
    <property type="entry name" value="Penicillin Amidohydrolase, domain 1"/>
    <property type="match status" value="1"/>
</dbReference>
<dbReference type="EMBL" id="VGJX01000421">
    <property type="protein sequence ID" value="MBM3275044.1"/>
    <property type="molecule type" value="Genomic_DNA"/>
</dbReference>
<dbReference type="Proteomes" id="UP000703893">
    <property type="component" value="Unassembled WGS sequence"/>
</dbReference>
<dbReference type="InterPro" id="IPR043146">
    <property type="entry name" value="Penicillin_amidase_N_B-knob"/>
</dbReference>
<dbReference type="Pfam" id="PF01804">
    <property type="entry name" value="Penicil_amidase"/>
    <property type="match status" value="1"/>
</dbReference>
<sequence length="685" mass="76194">MGVTGPLLAIAATLQVGSVKPEIIRTEHGVPHIYAADHWAAGYGLAWVELEDYGPRVVRALIGGRGEMGLVYGRDSIEQDFGQRPIHAHAKTVWPRLEPATRRMYQGFAAAVNDFVKSRADQYPRVEPRFAGWDVLAREIGSPNLRGARRILDRTRPSGAPSTREPGSNAWALAPSRTRSGRAILLRNPHLDWDAGYYEAHVVIPGVLDFYGDFRIGGAFAVVGGFNRYLGWATTNNAVDPDELYAIPLARQRPDQIVLDGRAIPLTRHTVTVPYWTPQGTSLERREVWRSPFGPVVDRRNGTAYILKTAGEGEFRGGEQFLKMMEARSLAQWQAAMKIRARATSNLTYADRDGNVFYVWNGALPALPRPSGGDTVAIVARRRRDIFSRMVPWDSLPMVLNPATGYLHNENDSPHWANLEAPLDSAALPPNVERPSLGLRSQHGLDLIRFPADTLSLEDVVLLKHSYRMLLAERILPALLEIATQRQPIPVPEAIKVLEAWDRSVAATSRGGVLFEMWWRLYQRAVKSPFATPWSPAEPMTTPHGLADPDQAIVALLQAADSVQRRFGRLDVAWGDVHRIRIGNRDLPVGGCRGDLGCFRVLWFGDDPDGRRRVRGGDGWVLAVEFDSLPRAYSVLSYGQSDHPDSPFFGDQAERFAAGDFKAVRFSRPDVERGAIRRYRAGPTP</sequence>
<comment type="similarity">
    <text evidence="1">Belongs to the peptidase S45 family.</text>
</comment>
<keyword evidence="6" id="KW-0106">Calcium</keyword>
<evidence type="ECO:0000256" key="1">
    <source>
        <dbReference type="ARBA" id="ARBA00006586"/>
    </source>
</evidence>
<dbReference type="GO" id="GO:0016811">
    <property type="term" value="F:hydrolase activity, acting on carbon-nitrogen (but not peptide) bonds, in linear amides"/>
    <property type="evidence" value="ECO:0007669"/>
    <property type="project" value="InterPro"/>
</dbReference>
<comment type="caution">
    <text evidence="7">The sequence shown here is derived from an EMBL/GenBank/DDBJ whole genome shotgun (WGS) entry which is preliminary data.</text>
</comment>
<protein>
    <submittedName>
        <fullName evidence="7">Penicillin acylase family protein</fullName>
    </submittedName>
</protein>
<organism evidence="7 8">
    <name type="scientific">Candidatus Tanganyikabacteria bacterium</name>
    <dbReference type="NCBI Taxonomy" id="2961651"/>
    <lineage>
        <taxon>Bacteria</taxon>
        <taxon>Bacillati</taxon>
        <taxon>Candidatus Sericytochromatia</taxon>
        <taxon>Candidatus Tanganyikabacteria</taxon>
    </lineage>
</organism>
<dbReference type="InterPro" id="IPR043147">
    <property type="entry name" value="Penicillin_amidase_A-knob"/>
</dbReference>
<dbReference type="InterPro" id="IPR002692">
    <property type="entry name" value="S45"/>
</dbReference>
<evidence type="ECO:0000256" key="4">
    <source>
        <dbReference type="ARBA" id="ARBA00023145"/>
    </source>
</evidence>
<evidence type="ECO:0000256" key="3">
    <source>
        <dbReference type="ARBA" id="ARBA00022801"/>
    </source>
</evidence>
<reference evidence="7 8" key="1">
    <citation type="submission" date="2019-03" db="EMBL/GenBank/DDBJ databases">
        <title>Lake Tanganyika Metagenome-Assembled Genomes (MAGs).</title>
        <authorList>
            <person name="Tran P."/>
        </authorList>
    </citation>
    <scope>NUCLEOTIDE SEQUENCE [LARGE SCALE GENOMIC DNA]</scope>
    <source>
        <strain evidence="7">K_DeepCast_65m_m2_236</strain>
    </source>
</reference>
<dbReference type="Gene3D" id="3.60.20.10">
    <property type="entry name" value="Glutamine Phosphoribosylpyrophosphate, subunit 1, domain 1"/>
    <property type="match status" value="1"/>
</dbReference>